<dbReference type="GO" id="GO:0020037">
    <property type="term" value="F:heme binding"/>
    <property type="evidence" value="ECO:0007669"/>
    <property type="project" value="InterPro"/>
</dbReference>
<dbReference type="OrthoDB" id="2013972at2759"/>
<dbReference type="GeneID" id="26244823"/>
<evidence type="ECO:0000256" key="1">
    <source>
        <dbReference type="ARBA" id="ARBA00038158"/>
    </source>
</evidence>
<dbReference type="EMBL" id="CP058936">
    <property type="protein sequence ID" value="QLI71572.1"/>
    <property type="molecule type" value="Genomic_DNA"/>
</dbReference>
<dbReference type="GO" id="GO:0005506">
    <property type="term" value="F:iron ion binding"/>
    <property type="evidence" value="ECO:0007669"/>
    <property type="project" value="InterPro"/>
</dbReference>
<dbReference type="RefSeq" id="XP_014542309.2">
    <property type="nucleotide sequence ID" value="XM_014686823.2"/>
</dbReference>
<reference evidence="2 3" key="1">
    <citation type="submission" date="2020-07" db="EMBL/GenBank/DDBJ databases">
        <title>Telomere length de novo assembly of all 7 chromosomes of the fungus, Metarhizium brunneum, using a novel assembly pipeline.</title>
        <authorList>
            <person name="Saud z."/>
            <person name="Kortsinoglou A."/>
            <person name="Kouvelis V.N."/>
            <person name="Butt T.M."/>
        </authorList>
    </citation>
    <scope>NUCLEOTIDE SEQUENCE [LARGE SCALE GENOMIC DNA]</scope>
    <source>
        <strain evidence="2 3">4556</strain>
    </source>
</reference>
<sequence>MQEDAQSRLGSNAFGDNNGNSIAPCDFEFTFESSMLMIEPDFDEMSDVASLSDMSLSESVQNYPELFGRTYHAFHAGSYAFPNDELEQERLAIQHLAMQRLMGGKLFFAPVSAEAPPRYILDLATGIGDWPIEMADEFPDSQIIATDLSPIQPVIVPPNVRFYIEDSTEPWDFPYKFDFVHTRLTGGCWADFETQVIAQAFAALKPGGWFESQEVDCNISCDDGSLDPNGPIVTWINDLMVAAEKLNRPVLLGPILKKAYERVGFVDVQQRVYKMPLNPWPKNRLLKQVGLLWGANILKGLSAFSYQLLHHGFNRSATEIEVSLVDVRRDLNDTRIHSGIAASFGHRRSAHHRFRRSILNDYFSKRSVLNLSRIISERTQKLMARFQESEMNGAVLCLEMAFAALTSDVISSYCRCRYWKFLEDGHVRNDARRAAEDTLDFAHIHRFFPRLTYIWHLVSLETFSKLMPGNSALFPYLESFLTYSTANTNANKLDKPGQGPSPVPMMGTKVVAITRPSIPPEERTAKSTWE</sequence>
<dbReference type="GO" id="GO:0016705">
    <property type="term" value="F:oxidoreductase activity, acting on paired donors, with incorporation or reduction of molecular oxygen"/>
    <property type="evidence" value="ECO:0007669"/>
    <property type="project" value="InterPro"/>
</dbReference>
<dbReference type="InterPro" id="IPR029063">
    <property type="entry name" value="SAM-dependent_MTases_sf"/>
</dbReference>
<dbReference type="CDD" id="cd02440">
    <property type="entry name" value="AdoMet_MTases"/>
    <property type="match status" value="1"/>
</dbReference>
<dbReference type="SUPFAM" id="SSF53335">
    <property type="entry name" value="S-adenosyl-L-methionine-dependent methyltransferases"/>
    <property type="match status" value="1"/>
</dbReference>
<dbReference type="PANTHER" id="PTHR43591">
    <property type="entry name" value="METHYLTRANSFERASE"/>
    <property type="match status" value="1"/>
</dbReference>
<organism evidence="2 3">
    <name type="scientific">Metarhizium brunneum</name>
    <dbReference type="NCBI Taxonomy" id="500148"/>
    <lineage>
        <taxon>Eukaryota</taxon>
        <taxon>Fungi</taxon>
        <taxon>Dikarya</taxon>
        <taxon>Ascomycota</taxon>
        <taxon>Pezizomycotina</taxon>
        <taxon>Sordariomycetes</taxon>
        <taxon>Hypocreomycetidae</taxon>
        <taxon>Hypocreales</taxon>
        <taxon>Clavicipitaceae</taxon>
        <taxon>Metarhizium</taxon>
    </lineage>
</organism>
<dbReference type="InterPro" id="IPR036396">
    <property type="entry name" value="Cyt_P450_sf"/>
</dbReference>
<dbReference type="AlphaFoldDB" id="A0A7D5V2S9"/>
<dbReference type="GO" id="GO:0004497">
    <property type="term" value="F:monooxygenase activity"/>
    <property type="evidence" value="ECO:0007669"/>
    <property type="project" value="InterPro"/>
</dbReference>
<evidence type="ECO:0000313" key="3">
    <source>
        <dbReference type="Proteomes" id="UP000510686"/>
    </source>
</evidence>
<dbReference type="Gene3D" id="3.40.50.150">
    <property type="entry name" value="Vaccinia Virus protein VP39"/>
    <property type="match status" value="1"/>
</dbReference>
<dbReference type="Pfam" id="PF13489">
    <property type="entry name" value="Methyltransf_23"/>
    <property type="match status" value="1"/>
</dbReference>
<dbReference type="SUPFAM" id="SSF48264">
    <property type="entry name" value="Cytochrome P450"/>
    <property type="match status" value="1"/>
</dbReference>
<protein>
    <submittedName>
        <fullName evidence="2">Secondary metabolism regulator LAE1</fullName>
    </submittedName>
</protein>
<dbReference type="GO" id="GO:0008168">
    <property type="term" value="F:methyltransferase activity"/>
    <property type="evidence" value="ECO:0007669"/>
    <property type="project" value="TreeGrafter"/>
</dbReference>
<dbReference type="Gene3D" id="1.10.630.10">
    <property type="entry name" value="Cytochrome P450"/>
    <property type="match status" value="1"/>
</dbReference>
<dbReference type="KEGG" id="mbrn:26244823"/>
<evidence type="ECO:0000313" key="2">
    <source>
        <dbReference type="EMBL" id="QLI71572.1"/>
    </source>
</evidence>
<proteinExistence type="inferred from homology"/>
<name>A0A7D5V2S9_9HYPO</name>
<dbReference type="PANTHER" id="PTHR43591:SF14">
    <property type="entry name" value="METHYLTRANSFERASE"/>
    <property type="match status" value="1"/>
</dbReference>
<accession>A0A7D5V2S9</accession>
<keyword evidence="3" id="KW-1185">Reference proteome</keyword>
<dbReference type="Proteomes" id="UP000510686">
    <property type="component" value="Chromosome 5"/>
</dbReference>
<gene>
    <name evidence="2" type="primary">LAE1_7</name>
    <name evidence="2" type="ORF">G6M90_00g088060</name>
</gene>
<comment type="similarity">
    <text evidence="1">Belongs to the methyltransferase superfamily. LaeA methyltransferase family.</text>
</comment>